<dbReference type="InterPro" id="IPR050260">
    <property type="entry name" value="FAD-bd_OxRdtase"/>
</dbReference>
<sequence>MDRTVEVLIAGGGPGGRVSYMALWNMGVRSIAMVADEPPTVICSLPYSVGRRLIPNGPCAVAVDLENSHRLPKEIAQDVIWGSVRSVDHALRTARVETRDGEVTVRYRKLILAQGAAPWIPDVPGVLAGEGSSGPTVMVGDRLLPRDALAPNVKVLRGLQDAKDLDQMAKSAKRAVVVGSGAIGLEVAEALHQRGLSVTVVEVLPHAVAALDEDMAAVLENKLLQNGIDLKVGLTVSEVLRDGILLSDGSKLEAELVVFASGVRPRLDLARSLGLKVDRGVVVDGRMMTSLEDVYAVGDMAQLTDAATGLPLLPLIGTLAMRQAMVAAMNVAGMPAQLPPVTTWGVSQVFDLHWGSVGWTVEAARRCGVEAVGVRIPVRSRDPFMEGRDGAWKITVAMGGPGVTPGQIIGFQVLTEGDNPVHLAERFIDVVASRSTVQDLFARYFIHSPSHNSVDDPYLGLMMEARRLMEQPRG</sequence>
<dbReference type="PANTHER" id="PTHR43429:SF3">
    <property type="entry name" value="NITRITE REDUCTASE [NAD(P)H]"/>
    <property type="match status" value="1"/>
</dbReference>
<name>D1B7Z0_THEAS</name>
<keyword evidence="6" id="KW-1185">Reference proteome</keyword>
<dbReference type="InterPro" id="IPR016156">
    <property type="entry name" value="FAD/NAD-linked_Rdtase_dimer_sf"/>
</dbReference>
<comment type="cofactor">
    <cofactor evidence="1">
        <name>FAD</name>
        <dbReference type="ChEBI" id="CHEBI:57692"/>
    </cofactor>
</comment>
<dbReference type="Proteomes" id="UP000002030">
    <property type="component" value="Chromosome"/>
</dbReference>
<proteinExistence type="predicted"/>
<dbReference type="SUPFAM" id="SSF51905">
    <property type="entry name" value="FAD/NAD(P)-binding domain"/>
    <property type="match status" value="2"/>
</dbReference>
<dbReference type="PANTHER" id="PTHR43429">
    <property type="entry name" value="PYRIDINE NUCLEOTIDE-DISULFIDE OXIDOREDUCTASE DOMAIN-CONTAINING"/>
    <property type="match status" value="1"/>
</dbReference>
<dbReference type="AlphaFoldDB" id="D1B7Z0"/>
<dbReference type="PRINTS" id="PR00368">
    <property type="entry name" value="FADPNR"/>
</dbReference>
<evidence type="ECO:0000259" key="4">
    <source>
        <dbReference type="Pfam" id="PF07992"/>
    </source>
</evidence>
<protein>
    <submittedName>
        <fullName evidence="5">FAD-dependent pyridine nucleotide-disulphide oxidoreductase</fullName>
    </submittedName>
</protein>
<dbReference type="EMBL" id="CP001818">
    <property type="protein sequence ID" value="ACZ18393.1"/>
    <property type="molecule type" value="Genomic_DNA"/>
</dbReference>
<evidence type="ECO:0000256" key="2">
    <source>
        <dbReference type="ARBA" id="ARBA00022630"/>
    </source>
</evidence>
<dbReference type="InterPro" id="IPR036188">
    <property type="entry name" value="FAD/NAD-bd_sf"/>
</dbReference>
<feature type="domain" description="FAD/NAD(P)-binding" evidence="4">
    <location>
        <begin position="6"/>
        <end position="307"/>
    </location>
</feature>
<evidence type="ECO:0000256" key="3">
    <source>
        <dbReference type="ARBA" id="ARBA00022827"/>
    </source>
</evidence>
<keyword evidence="3" id="KW-0274">FAD</keyword>
<dbReference type="OrthoDB" id="1145at2"/>
<reference evidence="5 6" key="1">
    <citation type="journal article" date="2009" name="Stand. Genomic Sci.">
        <title>Complete genome sequence of Thermanaerovibrio acidaminovorans type strain (Su883).</title>
        <authorList>
            <person name="Chovatia M."/>
            <person name="Sikorski J."/>
            <person name="Schroder M."/>
            <person name="Lapidus A."/>
            <person name="Nolan M."/>
            <person name="Tice H."/>
            <person name="Glavina Del Rio T."/>
            <person name="Copeland A."/>
            <person name="Cheng J.F."/>
            <person name="Lucas S."/>
            <person name="Chen F."/>
            <person name="Bruce D."/>
            <person name="Goodwin L."/>
            <person name="Pitluck S."/>
            <person name="Ivanova N."/>
            <person name="Mavromatis K."/>
            <person name="Ovchinnikova G."/>
            <person name="Pati A."/>
            <person name="Chen A."/>
            <person name="Palaniappan K."/>
            <person name="Land M."/>
            <person name="Hauser L."/>
            <person name="Chang Y.J."/>
            <person name="Jeffries C.D."/>
            <person name="Chain P."/>
            <person name="Saunders E."/>
            <person name="Detter J.C."/>
            <person name="Brettin T."/>
            <person name="Rohde M."/>
            <person name="Goker M."/>
            <person name="Spring S."/>
            <person name="Bristow J."/>
            <person name="Markowitz V."/>
            <person name="Hugenholtz P."/>
            <person name="Kyrpides N.C."/>
            <person name="Klenk H.P."/>
            <person name="Eisen J.A."/>
        </authorList>
    </citation>
    <scope>NUCLEOTIDE SEQUENCE [LARGE SCALE GENOMIC DNA]</scope>
    <source>
        <strain evidence="6">ATCC 49978 / DSM 6589 / Su883</strain>
    </source>
</reference>
<dbReference type="KEGG" id="tai:Taci_0153"/>
<organism evidence="5 6">
    <name type="scientific">Thermanaerovibrio acidaminovorans (strain ATCC 49978 / DSM 6589 / Su883)</name>
    <name type="common">Selenomonas acidaminovorans</name>
    <dbReference type="NCBI Taxonomy" id="525903"/>
    <lineage>
        <taxon>Bacteria</taxon>
        <taxon>Thermotogati</taxon>
        <taxon>Synergistota</taxon>
        <taxon>Synergistia</taxon>
        <taxon>Synergistales</taxon>
        <taxon>Synergistaceae</taxon>
        <taxon>Thermanaerovibrio</taxon>
    </lineage>
</organism>
<dbReference type="eggNOG" id="COG1251">
    <property type="taxonomic scope" value="Bacteria"/>
</dbReference>
<dbReference type="Gene3D" id="3.50.50.60">
    <property type="entry name" value="FAD/NAD(P)-binding domain"/>
    <property type="match status" value="2"/>
</dbReference>
<evidence type="ECO:0000256" key="1">
    <source>
        <dbReference type="ARBA" id="ARBA00001974"/>
    </source>
</evidence>
<evidence type="ECO:0000313" key="6">
    <source>
        <dbReference type="Proteomes" id="UP000002030"/>
    </source>
</evidence>
<dbReference type="Gene3D" id="3.30.390.30">
    <property type="match status" value="1"/>
</dbReference>
<keyword evidence="2" id="KW-0285">Flavoprotein</keyword>
<dbReference type="InterPro" id="IPR023753">
    <property type="entry name" value="FAD/NAD-binding_dom"/>
</dbReference>
<gene>
    <name evidence="5" type="ordered locus">Taci_0153</name>
</gene>
<dbReference type="GO" id="GO:0016491">
    <property type="term" value="F:oxidoreductase activity"/>
    <property type="evidence" value="ECO:0007669"/>
    <property type="project" value="InterPro"/>
</dbReference>
<dbReference type="HOGENOM" id="CLU_003291_1_3_0"/>
<evidence type="ECO:0000313" key="5">
    <source>
        <dbReference type="EMBL" id="ACZ18393.1"/>
    </source>
</evidence>
<accession>D1B7Z0</accession>
<dbReference type="Pfam" id="PF07992">
    <property type="entry name" value="Pyr_redox_2"/>
    <property type="match status" value="1"/>
</dbReference>
<dbReference type="SUPFAM" id="SSF55424">
    <property type="entry name" value="FAD/NAD-linked reductases, dimerisation (C-terminal) domain"/>
    <property type="match status" value="1"/>
</dbReference>
<dbReference type="STRING" id="525903.Taci_0153"/>
<dbReference type="PRINTS" id="PR00411">
    <property type="entry name" value="PNDRDTASEI"/>
</dbReference>
<dbReference type="EnsemblBacteria" id="ACZ18393">
    <property type="protein sequence ID" value="ACZ18393"/>
    <property type="gene ID" value="Taci_0153"/>
</dbReference>